<dbReference type="Proteomes" id="UP000593577">
    <property type="component" value="Unassembled WGS sequence"/>
</dbReference>
<feature type="non-terminal residue" evidence="3">
    <location>
        <position position="156"/>
    </location>
</feature>
<dbReference type="PANTHER" id="PTHR47926">
    <property type="entry name" value="PENTATRICOPEPTIDE REPEAT-CONTAINING PROTEIN"/>
    <property type="match status" value="1"/>
</dbReference>
<feature type="repeat" description="PPR" evidence="2">
    <location>
        <begin position="105"/>
        <end position="139"/>
    </location>
</feature>
<dbReference type="EMBL" id="JABFAA010000001">
    <property type="protein sequence ID" value="MBA0675142.1"/>
    <property type="molecule type" value="Genomic_DNA"/>
</dbReference>
<evidence type="ECO:0000313" key="4">
    <source>
        <dbReference type="Proteomes" id="UP000593577"/>
    </source>
</evidence>
<feature type="non-terminal residue" evidence="3">
    <location>
        <position position="1"/>
    </location>
</feature>
<organism evidence="3 4">
    <name type="scientific">Gossypium aridum</name>
    <name type="common">American cotton</name>
    <name type="synonym">Erioxylum aridum</name>
    <dbReference type="NCBI Taxonomy" id="34290"/>
    <lineage>
        <taxon>Eukaryota</taxon>
        <taxon>Viridiplantae</taxon>
        <taxon>Streptophyta</taxon>
        <taxon>Embryophyta</taxon>
        <taxon>Tracheophyta</taxon>
        <taxon>Spermatophyta</taxon>
        <taxon>Magnoliopsida</taxon>
        <taxon>eudicotyledons</taxon>
        <taxon>Gunneridae</taxon>
        <taxon>Pentapetalae</taxon>
        <taxon>rosids</taxon>
        <taxon>malvids</taxon>
        <taxon>Malvales</taxon>
        <taxon>Malvaceae</taxon>
        <taxon>Malvoideae</taxon>
        <taxon>Gossypium</taxon>
    </lineage>
</organism>
<name>A0A7J8WJR9_GOSAI</name>
<accession>A0A7J8WJR9</accession>
<dbReference type="AlphaFoldDB" id="A0A7J8WJR9"/>
<evidence type="ECO:0000313" key="3">
    <source>
        <dbReference type="EMBL" id="MBA0675142.1"/>
    </source>
</evidence>
<evidence type="ECO:0000256" key="2">
    <source>
        <dbReference type="PROSITE-ProRule" id="PRU00708"/>
    </source>
</evidence>
<dbReference type="InterPro" id="IPR046960">
    <property type="entry name" value="PPR_At4g14850-like_plant"/>
</dbReference>
<dbReference type="GO" id="GO:0009451">
    <property type="term" value="P:RNA modification"/>
    <property type="evidence" value="ECO:0007669"/>
    <property type="project" value="InterPro"/>
</dbReference>
<comment type="caution">
    <text evidence="3">The sequence shown here is derived from an EMBL/GenBank/DDBJ whole genome shotgun (WGS) entry which is preliminary data.</text>
</comment>
<proteinExistence type="predicted"/>
<dbReference type="Pfam" id="PF01535">
    <property type="entry name" value="PPR"/>
    <property type="match status" value="3"/>
</dbReference>
<sequence>VPNEFTLDSVIRACSRLSNLREGRLVHGILIKYGFESDQLIGGALIEFYSDCEAIADAKRVYDGVTNPCLNASNSLIRGLISMGYAACGRVEDSKRLFEEMSQRTIVSTNTMISVYSRSGEIGKALKLFEETRGERNPVTWNSMMSGYIRNEQYKE</sequence>
<dbReference type="InterPro" id="IPR011990">
    <property type="entry name" value="TPR-like_helical_dom_sf"/>
</dbReference>
<protein>
    <recommendedName>
        <fullName evidence="5">Pentatricopeptide repeat-containing protein</fullName>
    </recommendedName>
</protein>
<dbReference type="PANTHER" id="PTHR47926:SF347">
    <property type="entry name" value="PENTATRICOPEPTIDE REPEAT-CONTAINING PROTEIN"/>
    <property type="match status" value="1"/>
</dbReference>
<gene>
    <name evidence="3" type="ORF">Goari_016700</name>
</gene>
<evidence type="ECO:0008006" key="5">
    <source>
        <dbReference type="Google" id="ProtNLM"/>
    </source>
</evidence>
<keyword evidence="4" id="KW-1185">Reference proteome</keyword>
<reference evidence="3 4" key="1">
    <citation type="journal article" date="2019" name="Genome Biol. Evol.">
        <title>Insights into the evolution of the New World diploid cottons (Gossypium, subgenus Houzingenia) based on genome sequencing.</title>
        <authorList>
            <person name="Grover C.E."/>
            <person name="Arick M.A. 2nd"/>
            <person name="Thrash A."/>
            <person name="Conover J.L."/>
            <person name="Sanders W.S."/>
            <person name="Peterson D.G."/>
            <person name="Frelichowski J.E."/>
            <person name="Scheffler J.A."/>
            <person name="Scheffler B.E."/>
            <person name="Wendel J.F."/>
        </authorList>
    </citation>
    <scope>NUCLEOTIDE SEQUENCE [LARGE SCALE GENOMIC DNA]</scope>
    <source>
        <strain evidence="3">185</strain>
        <tissue evidence="3">Leaf</tissue>
    </source>
</reference>
<dbReference type="PROSITE" id="PS51375">
    <property type="entry name" value="PPR"/>
    <property type="match status" value="1"/>
</dbReference>
<dbReference type="GO" id="GO:0003723">
    <property type="term" value="F:RNA binding"/>
    <property type="evidence" value="ECO:0007669"/>
    <property type="project" value="InterPro"/>
</dbReference>
<dbReference type="InterPro" id="IPR002885">
    <property type="entry name" value="PPR_rpt"/>
</dbReference>
<evidence type="ECO:0000256" key="1">
    <source>
        <dbReference type="ARBA" id="ARBA00022737"/>
    </source>
</evidence>
<keyword evidence="1" id="KW-0677">Repeat</keyword>
<dbReference type="NCBIfam" id="TIGR00756">
    <property type="entry name" value="PPR"/>
    <property type="match status" value="1"/>
</dbReference>
<dbReference type="Gene3D" id="1.25.40.10">
    <property type="entry name" value="Tetratricopeptide repeat domain"/>
    <property type="match status" value="1"/>
</dbReference>